<sequence>MSETQGEVRVRSVRTARSDSLVETVIGVGGGIARVGLSVVTLPLAVLPADSRQHLRNAAKEVLTAVVGIPGDLAKVASTVIDEWEAKAENEPAAKTAPKDELSAN</sequence>
<dbReference type="OrthoDB" id="162932at2"/>
<dbReference type="AlphaFoldDB" id="E1ICM4"/>
<evidence type="ECO:0000313" key="2">
    <source>
        <dbReference type="Proteomes" id="UP000054010"/>
    </source>
</evidence>
<gene>
    <name evidence="1" type="ORF">OSCT_1075</name>
</gene>
<comment type="caution">
    <text evidence="1">The sequence shown here is derived from an EMBL/GenBank/DDBJ whole genome shotgun (WGS) entry which is preliminary data.</text>
</comment>
<keyword evidence="2" id="KW-1185">Reference proteome</keyword>
<dbReference type="Proteomes" id="UP000054010">
    <property type="component" value="Unassembled WGS sequence"/>
</dbReference>
<evidence type="ECO:0000313" key="1">
    <source>
        <dbReference type="EMBL" id="EFO81044.1"/>
    </source>
</evidence>
<accession>E1ICM4</accession>
<proteinExistence type="predicted"/>
<organism evidence="1 2">
    <name type="scientific">Oscillochloris trichoides DG-6</name>
    <dbReference type="NCBI Taxonomy" id="765420"/>
    <lineage>
        <taxon>Bacteria</taxon>
        <taxon>Bacillati</taxon>
        <taxon>Chloroflexota</taxon>
        <taxon>Chloroflexia</taxon>
        <taxon>Chloroflexales</taxon>
        <taxon>Chloroflexineae</taxon>
        <taxon>Oscillochloridaceae</taxon>
        <taxon>Oscillochloris</taxon>
    </lineage>
</organism>
<name>E1ICM4_9CHLR</name>
<reference evidence="1 2" key="1">
    <citation type="journal article" date="2011" name="J. Bacteriol.">
        <title>Draft genome sequence of the anoxygenic filamentous phototrophic bacterium Oscillochloris trichoides subsp. DG-6.</title>
        <authorList>
            <person name="Kuznetsov B.B."/>
            <person name="Ivanovsky R.N."/>
            <person name="Keppen O.I."/>
            <person name="Sukhacheva M.V."/>
            <person name="Bumazhkin B.K."/>
            <person name="Patutina E.O."/>
            <person name="Beletsky A.V."/>
            <person name="Mardanov A.V."/>
            <person name="Baslerov R.V."/>
            <person name="Panteleeva A.N."/>
            <person name="Kolganova T.V."/>
            <person name="Ravin N.V."/>
            <person name="Skryabin K.G."/>
        </authorList>
    </citation>
    <scope>NUCLEOTIDE SEQUENCE [LARGE SCALE GENOMIC DNA]</scope>
    <source>
        <strain evidence="1 2">DG-6</strain>
    </source>
</reference>
<protein>
    <submittedName>
        <fullName evidence="1">Uncharacterized protein</fullName>
    </submittedName>
</protein>
<dbReference type="STRING" id="765420.OSCT_1075"/>
<dbReference type="EMBL" id="ADVR01000029">
    <property type="protein sequence ID" value="EFO81044.1"/>
    <property type="molecule type" value="Genomic_DNA"/>
</dbReference>
<dbReference type="HOGENOM" id="CLU_2367757_0_0_0"/>